<evidence type="ECO:0000256" key="4">
    <source>
        <dbReference type="ARBA" id="ARBA00022630"/>
    </source>
</evidence>
<dbReference type="OrthoDB" id="9790745at2"/>
<dbReference type="InterPro" id="IPR010086">
    <property type="entry name" value="Flavodoxin_lc"/>
</dbReference>
<dbReference type="PANTHER" id="PTHR42809:SF1">
    <property type="entry name" value="FLAVODOXIN 1"/>
    <property type="match status" value="1"/>
</dbReference>
<accession>A0A2U2B866</accession>
<keyword evidence="6 7" id="KW-0249">Electron transport</keyword>
<proteinExistence type="inferred from homology"/>
<protein>
    <recommendedName>
        <fullName evidence="7">Flavodoxin</fullName>
    </recommendedName>
</protein>
<comment type="similarity">
    <text evidence="2 7">Belongs to the flavodoxin family.</text>
</comment>
<dbReference type="RefSeq" id="WP_109264642.1">
    <property type="nucleotide sequence ID" value="NZ_QEWP01000008.1"/>
</dbReference>
<dbReference type="PANTHER" id="PTHR42809">
    <property type="entry name" value="FLAVODOXIN 2"/>
    <property type="match status" value="1"/>
</dbReference>
<dbReference type="GO" id="GO:0010181">
    <property type="term" value="F:FMN binding"/>
    <property type="evidence" value="ECO:0007669"/>
    <property type="project" value="UniProtKB-UniRule"/>
</dbReference>
<dbReference type="PROSITE" id="PS00201">
    <property type="entry name" value="FLAVODOXIN"/>
    <property type="match status" value="1"/>
</dbReference>
<dbReference type="InterPro" id="IPR050619">
    <property type="entry name" value="Flavodoxin"/>
</dbReference>
<keyword evidence="10" id="KW-1185">Reference proteome</keyword>
<evidence type="ECO:0000259" key="8">
    <source>
        <dbReference type="PROSITE" id="PS50902"/>
    </source>
</evidence>
<keyword evidence="3 7" id="KW-0813">Transport</keyword>
<dbReference type="GO" id="GO:0009055">
    <property type="term" value="F:electron transfer activity"/>
    <property type="evidence" value="ECO:0007669"/>
    <property type="project" value="UniProtKB-UniRule"/>
</dbReference>
<evidence type="ECO:0000256" key="2">
    <source>
        <dbReference type="ARBA" id="ARBA00005267"/>
    </source>
</evidence>
<dbReference type="InterPro" id="IPR029039">
    <property type="entry name" value="Flavoprotein-like_sf"/>
</dbReference>
<dbReference type="PROSITE" id="PS50902">
    <property type="entry name" value="FLAVODOXIN_LIKE"/>
    <property type="match status" value="1"/>
</dbReference>
<comment type="cofactor">
    <cofactor evidence="1 7">
        <name>FMN</name>
        <dbReference type="ChEBI" id="CHEBI:58210"/>
    </cofactor>
</comment>
<organism evidence="9 10">
    <name type="scientific">Marinilabilia rubra</name>
    <dbReference type="NCBI Taxonomy" id="2162893"/>
    <lineage>
        <taxon>Bacteria</taxon>
        <taxon>Pseudomonadati</taxon>
        <taxon>Bacteroidota</taxon>
        <taxon>Bacteroidia</taxon>
        <taxon>Marinilabiliales</taxon>
        <taxon>Marinilabiliaceae</taxon>
        <taxon>Marinilabilia</taxon>
    </lineage>
</organism>
<keyword evidence="4 7" id="KW-0285">Flavoprotein</keyword>
<dbReference type="InterPro" id="IPR008254">
    <property type="entry name" value="Flavodoxin/NO_synth"/>
</dbReference>
<comment type="function">
    <text evidence="7">Low-potential electron donor to a number of redox enzymes.</text>
</comment>
<dbReference type="Proteomes" id="UP000244956">
    <property type="component" value="Unassembled WGS sequence"/>
</dbReference>
<evidence type="ECO:0000313" key="10">
    <source>
        <dbReference type="Proteomes" id="UP000244956"/>
    </source>
</evidence>
<evidence type="ECO:0000256" key="5">
    <source>
        <dbReference type="ARBA" id="ARBA00022643"/>
    </source>
</evidence>
<evidence type="ECO:0000256" key="1">
    <source>
        <dbReference type="ARBA" id="ARBA00001917"/>
    </source>
</evidence>
<dbReference type="NCBIfam" id="TIGR01752">
    <property type="entry name" value="flav_long"/>
    <property type="match status" value="1"/>
</dbReference>
<dbReference type="NCBIfam" id="NF006739">
    <property type="entry name" value="PRK09267.1-5"/>
    <property type="match status" value="1"/>
</dbReference>
<dbReference type="Gene3D" id="3.40.50.360">
    <property type="match status" value="1"/>
</dbReference>
<dbReference type="SUPFAM" id="SSF52218">
    <property type="entry name" value="Flavoproteins"/>
    <property type="match status" value="1"/>
</dbReference>
<dbReference type="EMBL" id="QEWP01000008">
    <property type="protein sequence ID" value="PWD99242.1"/>
    <property type="molecule type" value="Genomic_DNA"/>
</dbReference>
<dbReference type="AlphaFoldDB" id="A0A2U2B866"/>
<feature type="domain" description="Flavodoxin-like" evidence="8">
    <location>
        <begin position="4"/>
        <end position="162"/>
    </location>
</feature>
<sequence length="180" mass="20252">MQKAAIIYGSSVGNTRFVAEKVHAVFPDADLIAAETADIEKLKDYHFLIMGTSTWGVGQIQDDFETFVEKFLTLDLSDKTIALFGLGDQQTYPDTFCDGMGKLYELLEGKKPRFIGQWPADDYDFSESKAFKNGMFVGLPLDEDNEPDLTDGRIAIWSEDLKEALEKQYQTEASKKSDNH</sequence>
<comment type="caution">
    <text evidence="9">The sequence shown here is derived from an EMBL/GenBank/DDBJ whole genome shotgun (WGS) entry which is preliminary data.</text>
</comment>
<gene>
    <name evidence="9" type="ORF">DDZ16_11645</name>
</gene>
<keyword evidence="5 7" id="KW-0288">FMN</keyword>
<dbReference type="Pfam" id="PF00258">
    <property type="entry name" value="Flavodoxin_1"/>
    <property type="match status" value="1"/>
</dbReference>
<evidence type="ECO:0000256" key="6">
    <source>
        <dbReference type="ARBA" id="ARBA00022982"/>
    </source>
</evidence>
<evidence type="ECO:0000256" key="3">
    <source>
        <dbReference type="ARBA" id="ARBA00022448"/>
    </source>
</evidence>
<name>A0A2U2B866_9BACT</name>
<reference evidence="9 10" key="1">
    <citation type="submission" date="2018-05" db="EMBL/GenBank/DDBJ databases">
        <title>Marinilabilia rubrum sp. nov., isolated from saltern sediment.</title>
        <authorList>
            <person name="Zhang R."/>
        </authorList>
    </citation>
    <scope>NUCLEOTIDE SEQUENCE [LARGE SCALE GENOMIC DNA]</scope>
    <source>
        <strain evidence="9 10">WTE16</strain>
    </source>
</reference>
<dbReference type="PIRSF" id="PIRSF038996">
    <property type="entry name" value="FldA"/>
    <property type="match status" value="1"/>
</dbReference>
<evidence type="ECO:0000313" key="9">
    <source>
        <dbReference type="EMBL" id="PWD99242.1"/>
    </source>
</evidence>
<evidence type="ECO:0000256" key="7">
    <source>
        <dbReference type="PIRNR" id="PIRNR038996"/>
    </source>
</evidence>
<dbReference type="InterPro" id="IPR001226">
    <property type="entry name" value="Flavodoxin_CS"/>
</dbReference>